<dbReference type="EMBL" id="CP143819">
    <property type="protein sequence ID" value="WVO25210.1"/>
    <property type="molecule type" value="Genomic_DNA"/>
</dbReference>
<accession>A0ABZ2B326</accession>
<reference evidence="2 3" key="1">
    <citation type="submission" date="2024-01" db="EMBL/GenBank/DDBJ databases">
        <title>Comparative genomics of Cryptococcus and Kwoniella reveals pathogenesis evolution and contrasting modes of karyotype evolution via chromosome fusion or intercentromeric recombination.</title>
        <authorList>
            <person name="Coelho M.A."/>
            <person name="David-Palma M."/>
            <person name="Shea T."/>
            <person name="Bowers K."/>
            <person name="McGinley-Smith S."/>
            <person name="Mohammad A.W."/>
            <person name="Gnirke A."/>
            <person name="Yurkov A.M."/>
            <person name="Nowrousian M."/>
            <person name="Sun S."/>
            <person name="Cuomo C.A."/>
            <person name="Heitman J."/>
        </authorList>
    </citation>
    <scope>NUCLEOTIDE SEQUENCE [LARGE SCALE GENOMIC DNA]</scope>
    <source>
        <strain evidence="2 3">7685027</strain>
    </source>
</reference>
<evidence type="ECO:0000256" key="1">
    <source>
        <dbReference type="SAM" id="MobiDB-lite"/>
    </source>
</evidence>
<feature type="region of interest" description="Disordered" evidence="1">
    <location>
        <begin position="261"/>
        <end position="303"/>
    </location>
</feature>
<dbReference type="GeneID" id="89993368"/>
<gene>
    <name evidence="2" type="ORF">IAS62_006600</name>
</gene>
<dbReference type="RefSeq" id="XP_064724449.1">
    <property type="nucleotide sequence ID" value="XM_064868377.1"/>
</dbReference>
<proteinExistence type="predicted"/>
<feature type="compositionally biased region" description="Basic and acidic residues" evidence="1">
    <location>
        <begin position="281"/>
        <end position="297"/>
    </location>
</feature>
<keyword evidence="3" id="KW-1185">Reference proteome</keyword>
<feature type="region of interest" description="Disordered" evidence="1">
    <location>
        <begin position="320"/>
        <end position="350"/>
    </location>
</feature>
<feature type="compositionally biased region" description="Basic and acidic residues" evidence="1">
    <location>
        <begin position="377"/>
        <end position="395"/>
    </location>
</feature>
<name>A0ABZ2B326_9TREE</name>
<evidence type="ECO:0000313" key="3">
    <source>
        <dbReference type="Proteomes" id="UP001432216"/>
    </source>
</evidence>
<feature type="region of interest" description="Disordered" evidence="1">
    <location>
        <begin position="1"/>
        <end position="32"/>
    </location>
</feature>
<sequence length="684" mass="76548">MPTKLNQPAALAPTRILEPKRHSSDKTFSTTKAQIRQPIFQLSINKNKVHNEWQRRNTGEHQEKEEEEFHYLHANDAMPSEAYVWEKNVARKPSRPFYLKDTHKMKVIASLPSISTSPSTFSFPEQPLRESISKSIDLCFNEAKTDSFISTSTMDNPPPTPPPKITIQSDEQATPKATQIVFNIATVARKAPSVNSFTGNGSFLGLPEEADMFYSSNAVWGDLNISQDQQASHKKCAATQHLSPTNVGQQKRLKVADLQFEDADSEAGRTNGKGNCDLNDTMEKSEPLDKPLPHLPDDNGPSEYSISTYSQWSAVILKATRSPDVSRSPDSRPLPQWKSSTPRRSRRPVASTNFCDELVEDGDEQDVTVANQTNHSSSEREGPRQEVHVERETTRTRHGQPGSFRATANAIQQSHRPAGSTLTRNLIHTLSPQEASRSVIDHSIASAKPILNTMTNRINSVKGSESTKRSFELDDHAVVRPKATQDQTIDSLVEDDDVEIIGDLTFASSRPPSVSSSINTMKATSFASVTATHASRLFTRSQYAHNTSSQGSRTYPPVRVRSQSEDSVPHCPLGISTIFAQSKRVPTRKGHKSILDPFSSFDPHVPIVPCKTVPNDDWILITNTAEDDILRNGWKDVEMRWMEGESFREWMMRRIRGELWNTVVLREKRADEQLRMMELSDGKG</sequence>
<protein>
    <submittedName>
        <fullName evidence="2">Uncharacterized protein</fullName>
    </submittedName>
</protein>
<evidence type="ECO:0000313" key="2">
    <source>
        <dbReference type="EMBL" id="WVO25210.1"/>
    </source>
</evidence>
<feature type="compositionally biased region" description="Low complexity" evidence="1">
    <location>
        <begin position="322"/>
        <end position="335"/>
    </location>
</feature>
<dbReference type="Proteomes" id="UP001432216">
    <property type="component" value="Chromosome 14"/>
</dbReference>
<feature type="region of interest" description="Disordered" evidence="1">
    <location>
        <begin position="371"/>
        <end position="403"/>
    </location>
</feature>
<organism evidence="2 3">
    <name type="scientific">Cryptococcus decagattii</name>
    <dbReference type="NCBI Taxonomy" id="1859122"/>
    <lineage>
        <taxon>Eukaryota</taxon>
        <taxon>Fungi</taxon>
        <taxon>Dikarya</taxon>
        <taxon>Basidiomycota</taxon>
        <taxon>Agaricomycotina</taxon>
        <taxon>Tremellomycetes</taxon>
        <taxon>Tremellales</taxon>
        <taxon>Cryptococcaceae</taxon>
        <taxon>Cryptococcus</taxon>
        <taxon>Cryptococcus gattii species complex</taxon>
    </lineage>
</organism>